<dbReference type="InterPro" id="IPR001304">
    <property type="entry name" value="C-type_lectin-like"/>
</dbReference>
<organism evidence="4 5">
    <name type="scientific">Mesorhabditis spiculigera</name>
    <dbReference type="NCBI Taxonomy" id="96644"/>
    <lineage>
        <taxon>Eukaryota</taxon>
        <taxon>Metazoa</taxon>
        <taxon>Ecdysozoa</taxon>
        <taxon>Nematoda</taxon>
        <taxon>Chromadorea</taxon>
        <taxon>Rhabditida</taxon>
        <taxon>Rhabditina</taxon>
        <taxon>Rhabditomorpha</taxon>
        <taxon>Rhabditoidea</taxon>
        <taxon>Rhabditidae</taxon>
        <taxon>Mesorhabditinae</taxon>
        <taxon>Mesorhabditis</taxon>
    </lineage>
</organism>
<dbReference type="InterPro" id="IPR018378">
    <property type="entry name" value="C-type_lectin_CS"/>
</dbReference>
<evidence type="ECO:0000313" key="4">
    <source>
        <dbReference type="EMBL" id="CAJ0566104.1"/>
    </source>
</evidence>
<dbReference type="SMART" id="SM00034">
    <property type="entry name" value="CLECT"/>
    <property type="match status" value="1"/>
</dbReference>
<dbReference type="SUPFAM" id="SSF56436">
    <property type="entry name" value="C-type lectin-like"/>
    <property type="match status" value="1"/>
</dbReference>
<comment type="caution">
    <text evidence="4">The sequence shown here is derived from an EMBL/GenBank/DDBJ whole genome shotgun (WGS) entry which is preliminary data.</text>
</comment>
<dbReference type="PROSITE" id="PS50041">
    <property type="entry name" value="C_TYPE_LECTIN_2"/>
    <property type="match status" value="1"/>
</dbReference>
<gene>
    <name evidence="4" type="ORF">MSPICULIGERA_LOCUS4720</name>
</gene>
<keyword evidence="2" id="KW-0732">Signal</keyword>
<feature type="chain" id="PRO_5041199927" description="C-type lectin domain-containing protein" evidence="2">
    <location>
        <begin position="18"/>
        <end position="153"/>
    </location>
</feature>
<dbReference type="Pfam" id="PF00059">
    <property type="entry name" value="Lectin_C"/>
    <property type="match status" value="1"/>
</dbReference>
<evidence type="ECO:0000259" key="3">
    <source>
        <dbReference type="PROSITE" id="PS50041"/>
    </source>
</evidence>
<dbReference type="AlphaFoldDB" id="A0AA36CBT7"/>
<dbReference type="InterPro" id="IPR016186">
    <property type="entry name" value="C-type_lectin-like/link_sf"/>
</dbReference>
<keyword evidence="1" id="KW-1015">Disulfide bond</keyword>
<dbReference type="CDD" id="cd00037">
    <property type="entry name" value="CLECT"/>
    <property type="match status" value="1"/>
</dbReference>
<dbReference type="InterPro" id="IPR016187">
    <property type="entry name" value="CTDL_fold"/>
</dbReference>
<keyword evidence="5" id="KW-1185">Reference proteome</keyword>
<name>A0AA36CBT7_9BILA</name>
<dbReference type="Gene3D" id="3.10.100.10">
    <property type="entry name" value="Mannose-Binding Protein A, subunit A"/>
    <property type="match status" value="1"/>
</dbReference>
<evidence type="ECO:0000256" key="2">
    <source>
        <dbReference type="SAM" id="SignalP"/>
    </source>
</evidence>
<dbReference type="InterPro" id="IPR050111">
    <property type="entry name" value="C-type_lectin/snaclec_domain"/>
</dbReference>
<feature type="signal peptide" evidence="2">
    <location>
        <begin position="1"/>
        <end position="17"/>
    </location>
</feature>
<dbReference type="PROSITE" id="PS00615">
    <property type="entry name" value="C_TYPE_LECTIN_1"/>
    <property type="match status" value="1"/>
</dbReference>
<evidence type="ECO:0000256" key="1">
    <source>
        <dbReference type="ARBA" id="ARBA00023157"/>
    </source>
</evidence>
<proteinExistence type="predicted"/>
<feature type="non-terminal residue" evidence="4">
    <location>
        <position position="153"/>
    </location>
</feature>
<dbReference type="Proteomes" id="UP001177023">
    <property type="component" value="Unassembled WGS sequence"/>
</dbReference>
<dbReference type="EMBL" id="CATQJA010001163">
    <property type="protein sequence ID" value="CAJ0566104.1"/>
    <property type="molecule type" value="Genomic_DNA"/>
</dbReference>
<evidence type="ECO:0000313" key="5">
    <source>
        <dbReference type="Proteomes" id="UP001177023"/>
    </source>
</evidence>
<protein>
    <recommendedName>
        <fullName evidence="3">C-type lectin domain-containing protein</fullName>
    </recommendedName>
</protein>
<sequence>MFEKFFLLFAFVCTVSAELGCPDGWTLGKGTDKCYKLLAGLMDYDKSEAACKALSAELSSIHSDAENAAVYAYTANGAHVRLGAKRFGPGKYDFKWNDGSPMDYKRFNDQYMDNTAGKEDCFDLWFEDRWNDIHCTAQEIVVCQKPGSHVSSG</sequence>
<feature type="domain" description="C-type lectin" evidence="3">
    <location>
        <begin position="30"/>
        <end position="144"/>
    </location>
</feature>
<dbReference type="PANTHER" id="PTHR22803">
    <property type="entry name" value="MANNOSE, PHOSPHOLIPASE, LECTIN RECEPTOR RELATED"/>
    <property type="match status" value="1"/>
</dbReference>
<reference evidence="4" key="1">
    <citation type="submission" date="2023-06" db="EMBL/GenBank/DDBJ databases">
        <authorList>
            <person name="Delattre M."/>
        </authorList>
    </citation>
    <scope>NUCLEOTIDE SEQUENCE</scope>
    <source>
        <strain evidence="4">AF72</strain>
    </source>
</reference>
<accession>A0AA36CBT7</accession>